<dbReference type="GO" id="GO:0008017">
    <property type="term" value="F:microtubule binding"/>
    <property type="evidence" value="ECO:0007669"/>
    <property type="project" value="InterPro"/>
</dbReference>
<evidence type="ECO:0000313" key="11">
    <source>
        <dbReference type="Proteomes" id="UP001055439"/>
    </source>
</evidence>
<dbReference type="GO" id="GO:0005819">
    <property type="term" value="C:spindle"/>
    <property type="evidence" value="ECO:0007669"/>
    <property type="project" value="TreeGrafter"/>
</dbReference>
<dbReference type="PANTHER" id="PTHR19321">
    <property type="entry name" value="PROTEIN REGULATOR OF CYTOKINESIS 1 PRC1-RELATED"/>
    <property type="match status" value="1"/>
</dbReference>
<dbReference type="GO" id="GO:0000226">
    <property type="term" value="P:microtubule cytoskeleton organization"/>
    <property type="evidence" value="ECO:0007669"/>
    <property type="project" value="InterPro"/>
</dbReference>
<evidence type="ECO:0000256" key="9">
    <source>
        <dbReference type="SAM" id="MobiDB-lite"/>
    </source>
</evidence>
<feature type="region of interest" description="Disordered" evidence="9">
    <location>
        <begin position="514"/>
        <end position="537"/>
    </location>
</feature>
<dbReference type="GO" id="GO:0005874">
    <property type="term" value="C:microtubule"/>
    <property type="evidence" value="ECO:0007669"/>
    <property type="project" value="UniProtKB-KW"/>
</dbReference>
<evidence type="ECO:0000256" key="5">
    <source>
        <dbReference type="ARBA" id="ARBA00022553"/>
    </source>
</evidence>
<dbReference type="OrthoDB" id="642895at2759"/>
<feature type="coiled-coil region" evidence="8">
    <location>
        <begin position="134"/>
        <end position="187"/>
    </location>
</feature>
<dbReference type="Gene3D" id="1.20.58.1520">
    <property type="match status" value="1"/>
</dbReference>
<name>A0A9E7K743_9LILI</name>
<comment type="subcellular location">
    <subcellularLocation>
        <location evidence="2">Cytoplasm</location>
    </subcellularLocation>
    <subcellularLocation>
        <location evidence="1">Nucleus</location>
    </subcellularLocation>
</comment>
<dbReference type="GO" id="GO:0005634">
    <property type="term" value="C:nucleus"/>
    <property type="evidence" value="ECO:0007669"/>
    <property type="project" value="UniProtKB-SubCell"/>
</dbReference>
<dbReference type="InterPro" id="IPR007145">
    <property type="entry name" value="MAP65_Ase1_PRC1"/>
</dbReference>
<dbReference type="PANTHER" id="PTHR19321:SF0">
    <property type="entry name" value="65-KDA MICROTUBULE-ASSOCIATED PROTEIN 6"/>
    <property type="match status" value="1"/>
</dbReference>
<dbReference type="Pfam" id="PF03999">
    <property type="entry name" value="MAP65_ASE1"/>
    <property type="match status" value="1"/>
</dbReference>
<evidence type="ECO:0000256" key="4">
    <source>
        <dbReference type="ARBA" id="ARBA00022490"/>
    </source>
</evidence>
<keyword evidence="6" id="KW-0493">Microtubule</keyword>
<keyword evidence="8" id="KW-0175">Coiled coil</keyword>
<dbReference type="EMBL" id="CP097508">
    <property type="protein sequence ID" value="URE09038.1"/>
    <property type="molecule type" value="Genomic_DNA"/>
</dbReference>
<keyword evidence="4" id="KW-0963">Cytoplasm</keyword>
<comment type="similarity">
    <text evidence="3">Belongs to the MAP65/ASE1 family.</text>
</comment>
<feature type="compositionally biased region" description="Polar residues" evidence="9">
    <location>
        <begin position="593"/>
        <end position="610"/>
    </location>
</feature>
<organism evidence="10 11">
    <name type="scientific">Musa troglodytarum</name>
    <name type="common">fe'i banana</name>
    <dbReference type="NCBI Taxonomy" id="320322"/>
    <lineage>
        <taxon>Eukaryota</taxon>
        <taxon>Viridiplantae</taxon>
        <taxon>Streptophyta</taxon>
        <taxon>Embryophyta</taxon>
        <taxon>Tracheophyta</taxon>
        <taxon>Spermatophyta</taxon>
        <taxon>Magnoliopsida</taxon>
        <taxon>Liliopsida</taxon>
        <taxon>Zingiberales</taxon>
        <taxon>Musaceae</taxon>
        <taxon>Musa</taxon>
    </lineage>
</organism>
<accession>A0A9E7K743</accession>
<evidence type="ECO:0000256" key="6">
    <source>
        <dbReference type="ARBA" id="ARBA00022701"/>
    </source>
</evidence>
<dbReference type="AlphaFoldDB" id="A0A9E7K743"/>
<feature type="region of interest" description="Disordered" evidence="9">
    <location>
        <begin position="586"/>
        <end position="610"/>
    </location>
</feature>
<evidence type="ECO:0000256" key="7">
    <source>
        <dbReference type="ARBA" id="ARBA00023242"/>
    </source>
</evidence>
<keyword evidence="7" id="KW-0539">Nucleus</keyword>
<evidence type="ECO:0000256" key="2">
    <source>
        <dbReference type="ARBA" id="ARBA00004496"/>
    </source>
</evidence>
<keyword evidence="5" id="KW-0597">Phosphoprotein</keyword>
<evidence type="ECO:0000256" key="1">
    <source>
        <dbReference type="ARBA" id="ARBA00004123"/>
    </source>
</evidence>
<evidence type="ECO:0000256" key="8">
    <source>
        <dbReference type="SAM" id="Coils"/>
    </source>
</evidence>
<protein>
    <submittedName>
        <fullName evidence="10">Microtubule-associated protein</fullName>
    </submittedName>
</protein>
<proteinExistence type="inferred from homology"/>
<dbReference type="GO" id="GO:0005737">
    <property type="term" value="C:cytoplasm"/>
    <property type="evidence" value="ECO:0007669"/>
    <property type="project" value="UniProtKB-SubCell"/>
</dbReference>
<keyword evidence="11" id="KW-1185">Reference proteome</keyword>
<evidence type="ECO:0000256" key="3">
    <source>
        <dbReference type="ARBA" id="ARBA00006187"/>
    </source>
</evidence>
<evidence type="ECO:0000313" key="10">
    <source>
        <dbReference type="EMBL" id="URE09038.1"/>
    </source>
</evidence>
<sequence>MVGISVGMESSCGALLNELKHIREEIGETEADKEQMLLEIERECLEIYTRKVDEAIKAKAQLHQSVTAKEAEIAALVASLGEHTVHSMVCRISKSCHDCLQKDKKPASLKEQLASVTPILENLRIKKEERIKNFADVRLQIEKITAEIREHEHQHDAMTSLAIVDEHDLSMRRLNEYHEQLRALQKEKSDRLHKVLEYVNEVHSLCGVLGLDFRKIVVEVHPSLHETSPRQSTNISNKTLEGLALAILKLKAEKKIQLQKLRETMESLFKLWKLMGSPEQERKHFERLACILESPEHEITHSGLLSHKTIEQAEVEVNKLTKLKASKMKELVLKRRLELEEECRRAHMEPDTSTATEKTAALIDSGLVDPSELLANIEAQIVKVKEESISRKEIMDRISKWLAACEEESWLEQYNQDENRYNGGRGGHINLKRAEKARITIIKIPALVDNLISKTFTWEDEKNKPFLYDGVRLVSMLEEYKLTRQQKEEDKRRHGDQKKLQTLRLTEKEAVFGSKPFPKRSNSLNRKPSGYGFNGKGNGFMTPVPRRLSAGSATPEILIPRSNSGRHSGYFKEMRRLSTMPLNFIAPPKDDSLSTFTSISGSEPESPTLN</sequence>
<gene>
    <name evidence="10" type="ORF">MUK42_24311</name>
</gene>
<dbReference type="FunFam" id="1.20.58.1520:FF:000002">
    <property type="entry name" value="65-kDa microtubule-associated protein 6"/>
    <property type="match status" value="1"/>
</dbReference>
<reference evidence="10" key="1">
    <citation type="submission" date="2022-05" db="EMBL/GenBank/DDBJ databases">
        <title>The Musa troglodytarum L. genome provides insights into the mechanism of non-climacteric behaviour and enrichment of carotenoids.</title>
        <authorList>
            <person name="Wang J."/>
        </authorList>
    </citation>
    <scope>NUCLEOTIDE SEQUENCE</scope>
    <source>
        <tissue evidence="10">Leaf</tissue>
    </source>
</reference>
<dbReference type="Proteomes" id="UP001055439">
    <property type="component" value="Chromosome 6"/>
</dbReference>